<dbReference type="InterPro" id="IPR051447">
    <property type="entry name" value="Lipoprotein-release_system"/>
</dbReference>
<evidence type="ECO:0000256" key="3">
    <source>
        <dbReference type="ARBA" id="ARBA00022475"/>
    </source>
</evidence>
<comment type="caution">
    <text evidence="10">The sequence shown here is derived from an EMBL/GenBank/DDBJ whole genome shotgun (WGS) entry which is preliminary data.</text>
</comment>
<evidence type="ECO:0000256" key="1">
    <source>
        <dbReference type="ARBA" id="ARBA00004651"/>
    </source>
</evidence>
<name>A0ABQ4Q8U8_9BURK</name>
<feature type="transmembrane region" description="Helical" evidence="7">
    <location>
        <begin position="397"/>
        <end position="417"/>
    </location>
</feature>
<feature type="transmembrane region" description="Helical" evidence="7">
    <location>
        <begin position="304"/>
        <end position="335"/>
    </location>
</feature>
<gene>
    <name evidence="10" type="ORF">NCCP691_36240</name>
</gene>
<dbReference type="PANTHER" id="PTHR30489:SF0">
    <property type="entry name" value="LIPOPROTEIN-RELEASING SYSTEM TRANSMEMBRANE PROTEIN LOLE"/>
    <property type="match status" value="1"/>
</dbReference>
<organism evidence="10 11">
    <name type="scientific">Noviherbaspirillum aridicola</name>
    <dbReference type="NCBI Taxonomy" id="2849687"/>
    <lineage>
        <taxon>Bacteria</taxon>
        <taxon>Pseudomonadati</taxon>
        <taxon>Pseudomonadota</taxon>
        <taxon>Betaproteobacteria</taxon>
        <taxon>Burkholderiales</taxon>
        <taxon>Oxalobacteraceae</taxon>
        <taxon>Noviherbaspirillum</taxon>
    </lineage>
</organism>
<evidence type="ECO:0000256" key="5">
    <source>
        <dbReference type="ARBA" id="ARBA00022989"/>
    </source>
</evidence>
<dbReference type="InterPro" id="IPR025857">
    <property type="entry name" value="MacB_PCD"/>
</dbReference>
<feature type="transmembrane region" description="Helical" evidence="7">
    <location>
        <begin position="355"/>
        <end position="377"/>
    </location>
</feature>
<evidence type="ECO:0000256" key="2">
    <source>
        <dbReference type="ARBA" id="ARBA00005236"/>
    </source>
</evidence>
<evidence type="ECO:0000313" key="11">
    <source>
        <dbReference type="Proteomes" id="UP000887222"/>
    </source>
</evidence>
<feature type="domain" description="ABC3 transporter permease C-terminal" evidence="8">
    <location>
        <begin position="259"/>
        <end position="382"/>
    </location>
</feature>
<evidence type="ECO:0000256" key="6">
    <source>
        <dbReference type="ARBA" id="ARBA00023136"/>
    </source>
</evidence>
<keyword evidence="5 7" id="KW-1133">Transmembrane helix</keyword>
<feature type="transmembrane region" description="Helical" evidence="7">
    <location>
        <begin position="259"/>
        <end position="281"/>
    </location>
</feature>
<feature type="transmembrane region" description="Helical" evidence="7">
    <location>
        <begin position="717"/>
        <end position="741"/>
    </location>
</feature>
<dbReference type="PANTHER" id="PTHR30489">
    <property type="entry name" value="LIPOPROTEIN-RELEASING SYSTEM TRANSMEMBRANE PROTEIN LOLE"/>
    <property type="match status" value="1"/>
</dbReference>
<feature type="transmembrane region" description="Helical" evidence="7">
    <location>
        <begin position="810"/>
        <end position="830"/>
    </location>
</feature>
<dbReference type="Pfam" id="PF12704">
    <property type="entry name" value="MacB_PCD"/>
    <property type="match status" value="2"/>
</dbReference>
<keyword evidence="11" id="KW-1185">Reference proteome</keyword>
<proteinExistence type="inferred from homology"/>
<dbReference type="EMBL" id="BPMK01000018">
    <property type="protein sequence ID" value="GIZ53610.1"/>
    <property type="molecule type" value="Genomic_DNA"/>
</dbReference>
<keyword evidence="4 7" id="KW-0812">Transmembrane</keyword>
<evidence type="ECO:0000256" key="4">
    <source>
        <dbReference type="ARBA" id="ARBA00022692"/>
    </source>
</evidence>
<sequence length="846" mass="89460">MKAAASPGIGMPLLLAEWRSHPLRTLLAVAAIAAGVALGFAIHLINTAAYNEFSAALKGITGQSDLQVRGVQPLADEALYERLLRVPEVEAASPVLEIDAGVPDRREALKLLGIDVFQAAAIAPDLIGMPAEDRPFDTLADDAVFLSPAAMEWLGLRQGDSLRLRSGSGEVRLRVAGGLVRARAGQRLAVMDIGAAQWRFDRLGKLSRVELKLRPGADRDRLRERLARELAPGALVGEPQDQETRTANMSRAYRVNLNVLALVALFTGAFLVFSTQALSVIRRRSQLALLRVIGMTRRQVLRQILAEGLAAGVIGSLLGLAAGYGMAALALRLFGGDLGGGYFPGVQPSARFAPGAALLFFLAGTGVALLGCAASAWEAARARPAQALKAGAEDVALSRLSSPWPALACIAAAMLLVRLPPWQELPIPGYLAIALLLIGGIGLMPRMAASLFGALALLGARRRGTVGTLALARLANAPNQASIALGGVLSSFSLMVAMVIMVASFRVSVDDWLSEVLAADLYLRSASAGNSAALGPQEQQAIARTPGVARVEFLRSQQLVLDPARPPVALIARPIDVADPARTLPMTGPALTPDRLPADALPVWVSEAMVDLYGHAPGKRIRLALGPGEREFVVAGVWRDYARQSGAIQMRLADYRALTGERQVNDGAIWLQPGGRAADVIDALRALPFGAGLELAEPGEIRAVSLRIFDRSFAVTYLLEAVAIVIGLFGIGATFSSQALARAKEFGMLRHVGVLRRQVLAVLALEGSLLTLLGIAAGFALGFAISLILVFVVNPQSFHWTMRLHLPWEILSAVALVLMLAAAATALLAGRQAISGSAVRAVREDW</sequence>
<dbReference type="Pfam" id="PF02687">
    <property type="entry name" value="FtsX"/>
    <property type="match status" value="2"/>
</dbReference>
<dbReference type="RefSeq" id="WP_220810022.1">
    <property type="nucleotide sequence ID" value="NZ_BPMK01000018.1"/>
</dbReference>
<protein>
    <submittedName>
        <fullName evidence="10">Permease</fullName>
    </submittedName>
</protein>
<feature type="transmembrane region" description="Helical" evidence="7">
    <location>
        <begin position="481"/>
        <end position="505"/>
    </location>
</feature>
<dbReference type="InterPro" id="IPR003838">
    <property type="entry name" value="ABC3_permease_C"/>
</dbReference>
<feature type="domain" description="MacB-like periplasmic core" evidence="9">
    <location>
        <begin position="483"/>
        <end position="687"/>
    </location>
</feature>
<evidence type="ECO:0000313" key="10">
    <source>
        <dbReference type="EMBL" id="GIZ53610.1"/>
    </source>
</evidence>
<feature type="transmembrane region" description="Helical" evidence="7">
    <location>
        <begin position="429"/>
        <end position="460"/>
    </location>
</feature>
<feature type="domain" description="ABC3 transporter permease C-terminal" evidence="8">
    <location>
        <begin position="721"/>
        <end position="835"/>
    </location>
</feature>
<dbReference type="Proteomes" id="UP000887222">
    <property type="component" value="Unassembled WGS sequence"/>
</dbReference>
<feature type="transmembrane region" description="Helical" evidence="7">
    <location>
        <begin position="26"/>
        <end position="45"/>
    </location>
</feature>
<keyword evidence="3" id="KW-1003">Cell membrane</keyword>
<comment type="similarity">
    <text evidence="2">Belongs to the ABC-4 integral membrane protein family. LolC/E subfamily.</text>
</comment>
<feature type="domain" description="MacB-like periplasmic core" evidence="9">
    <location>
        <begin position="25"/>
        <end position="227"/>
    </location>
</feature>
<accession>A0ABQ4Q8U8</accession>
<comment type="subcellular location">
    <subcellularLocation>
        <location evidence="1">Cell membrane</location>
        <topology evidence="1">Multi-pass membrane protein</topology>
    </subcellularLocation>
</comment>
<evidence type="ECO:0000256" key="7">
    <source>
        <dbReference type="SAM" id="Phobius"/>
    </source>
</evidence>
<evidence type="ECO:0000259" key="8">
    <source>
        <dbReference type="Pfam" id="PF02687"/>
    </source>
</evidence>
<keyword evidence="6 7" id="KW-0472">Membrane</keyword>
<feature type="transmembrane region" description="Helical" evidence="7">
    <location>
        <begin position="762"/>
        <end position="790"/>
    </location>
</feature>
<evidence type="ECO:0000259" key="9">
    <source>
        <dbReference type="Pfam" id="PF12704"/>
    </source>
</evidence>
<reference evidence="10 11" key="1">
    <citation type="journal article" date="2022" name="Int. J. Syst. Evol. Microbiol.">
        <title>Noviherbaspirillum aridicola sp. nov., isolated from an arid soil in Pakistan.</title>
        <authorList>
            <person name="Khan I.U."/>
            <person name="Saqib M."/>
            <person name="Amin A."/>
            <person name="Hussain F."/>
            <person name="Li L."/>
            <person name="Liu Y.H."/>
            <person name="Fang B.Z."/>
            <person name="Ahmed I."/>
            <person name="Li W.J."/>
        </authorList>
    </citation>
    <scope>NUCLEOTIDE SEQUENCE [LARGE SCALE GENOMIC DNA]</scope>
    <source>
        <strain evidence="10 11">NCCP-691</strain>
    </source>
</reference>